<evidence type="ECO:0000256" key="1">
    <source>
        <dbReference type="ARBA" id="ARBA00008857"/>
    </source>
</evidence>
<dbReference type="InterPro" id="IPR002104">
    <property type="entry name" value="Integrase_catalytic"/>
</dbReference>
<dbReference type="InterPro" id="IPR050090">
    <property type="entry name" value="Tyrosine_recombinase_XerCD"/>
</dbReference>
<organism evidence="6 7">
    <name type="scientific">Thalassotalea litorea</name>
    <dbReference type="NCBI Taxonomy" id="2020715"/>
    <lineage>
        <taxon>Bacteria</taxon>
        <taxon>Pseudomonadati</taxon>
        <taxon>Pseudomonadota</taxon>
        <taxon>Gammaproteobacteria</taxon>
        <taxon>Alteromonadales</taxon>
        <taxon>Colwelliaceae</taxon>
        <taxon>Thalassotalea</taxon>
    </lineage>
</organism>
<evidence type="ECO:0000313" key="6">
    <source>
        <dbReference type="EMBL" id="TLU67338.1"/>
    </source>
</evidence>
<dbReference type="GO" id="GO:0006310">
    <property type="term" value="P:DNA recombination"/>
    <property type="evidence" value="ECO:0007669"/>
    <property type="project" value="UniProtKB-KW"/>
</dbReference>
<dbReference type="PANTHER" id="PTHR30349">
    <property type="entry name" value="PHAGE INTEGRASE-RELATED"/>
    <property type="match status" value="1"/>
</dbReference>
<protein>
    <submittedName>
        <fullName evidence="6">Site-specific integrase</fullName>
    </submittedName>
</protein>
<dbReference type="AlphaFoldDB" id="A0A5R9IZK4"/>
<proteinExistence type="inferred from homology"/>
<dbReference type="PANTHER" id="PTHR30349:SF41">
    <property type="entry name" value="INTEGRASE_RECOMBINASE PROTEIN MJ0367-RELATED"/>
    <property type="match status" value="1"/>
</dbReference>
<feature type="domain" description="Tyr recombinase" evidence="5">
    <location>
        <begin position="158"/>
        <end position="327"/>
    </location>
</feature>
<dbReference type="EMBL" id="VCBC01000003">
    <property type="protein sequence ID" value="TLU67338.1"/>
    <property type="molecule type" value="Genomic_DNA"/>
</dbReference>
<keyword evidence="3" id="KW-0238">DNA-binding</keyword>
<dbReference type="OrthoDB" id="9795573at2"/>
<dbReference type="CDD" id="cd00796">
    <property type="entry name" value="INT_Rci_Hp1_C"/>
    <property type="match status" value="1"/>
</dbReference>
<dbReference type="GO" id="GO:0003677">
    <property type="term" value="F:DNA binding"/>
    <property type="evidence" value="ECO:0007669"/>
    <property type="project" value="UniProtKB-KW"/>
</dbReference>
<dbReference type="PROSITE" id="PS51898">
    <property type="entry name" value="TYR_RECOMBINASE"/>
    <property type="match status" value="1"/>
</dbReference>
<gene>
    <name evidence="6" type="ORF">FE810_03385</name>
</gene>
<sequence length="336" mass="38692">MATVRTRKGKRETTYKVEFMRNGKRVAKSFKKKTDAERYCARITLDNDFADGLTNYCLTSLTLSDSIQTFLNQYQKKDPCVITRLNWWAKQIGHMPLGKITKLLVKNTLAILLDSGKSPATYNRYKANLSTLFEFIKDEYDLDVNPARQVKQLAESKPKDEYLSKAELERLLSAAKASKWDRLYLLVLMAVSTGCRRSELINLQWSNIDFKNATAYLNDTKNGDRRIVPLTTTIINELKLVRQVGGFIFQHPRKNQPFRNFDCHWYQLLKDSNVSIRFHGLRHTTGSWLAMENTPLKAIAEILGHKTIQTTQRYVHHSTEHKAQEINRVFAGVGNG</sequence>
<dbReference type="Gene3D" id="1.10.443.10">
    <property type="entry name" value="Intergrase catalytic core"/>
    <property type="match status" value="1"/>
</dbReference>
<evidence type="ECO:0000256" key="3">
    <source>
        <dbReference type="ARBA" id="ARBA00023125"/>
    </source>
</evidence>
<dbReference type="Pfam" id="PF00589">
    <property type="entry name" value="Phage_integrase"/>
    <property type="match status" value="1"/>
</dbReference>
<name>A0A5R9IZK4_9GAMM</name>
<dbReference type="InterPro" id="IPR013762">
    <property type="entry name" value="Integrase-like_cat_sf"/>
</dbReference>
<keyword evidence="2" id="KW-0229">DNA integration</keyword>
<keyword evidence="7" id="KW-1185">Reference proteome</keyword>
<evidence type="ECO:0000256" key="4">
    <source>
        <dbReference type="ARBA" id="ARBA00023172"/>
    </source>
</evidence>
<keyword evidence="4" id="KW-0233">DNA recombination</keyword>
<evidence type="ECO:0000259" key="5">
    <source>
        <dbReference type="PROSITE" id="PS51898"/>
    </source>
</evidence>
<dbReference type="Gene3D" id="1.10.150.130">
    <property type="match status" value="1"/>
</dbReference>
<dbReference type="GO" id="GO:0015074">
    <property type="term" value="P:DNA integration"/>
    <property type="evidence" value="ECO:0007669"/>
    <property type="project" value="UniProtKB-KW"/>
</dbReference>
<evidence type="ECO:0000256" key="2">
    <source>
        <dbReference type="ARBA" id="ARBA00022908"/>
    </source>
</evidence>
<dbReference type="SUPFAM" id="SSF56349">
    <property type="entry name" value="DNA breaking-rejoining enzymes"/>
    <property type="match status" value="1"/>
</dbReference>
<dbReference type="InterPro" id="IPR010998">
    <property type="entry name" value="Integrase_recombinase_N"/>
</dbReference>
<dbReference type="RefSeq" id="WP_138318620.1">
    <property type="nucleotide sequence ID" value="NZ_VCBC01000003.1"/>
</dbReference>
<evidence type="ECO:0000313" key="7">
    <source>
        <dbReference type="Proteomes" id="UP000307790"/>
    </source>
</evidence>
<dbReference type="Proteomes" id="UP000307790">
    <property type="component" value="Unassembled WGS sequence"/>
</dbReference>
<comment type="caution">
    <text evidence="6">The sequence shown here is derived from an EMBL/GenBank/DDBJ whole genome shotgun (WGS) entry which is preliminary data.</text>
</comment>
<dbReference type="InterPro" id="IPR011010">
    <property type="entry name" value="DNA_brk_join_enz"/>
</dbReference>
<accession>A0A5R9IZK4</accession>
<reference evidence="6 7" key="1">
    <citation type="submission" date="2019-05" db="EMBL/GenBank/DDBJ databases">
        <title>Genome sequences of Thalassotalea litorea 1K03283.</title>
        <authorList>
            <person name="Zhang D."/>
        </authorList>
    </citation>
    <scope>NUCLEOTIDE SEQUENCE [LARGE SCALE GENOMIC DNA]</scope>
    <source>
        <strain evidence="6 7">MCCC 1K03283</strain>
    </source>
</reference>
<comment type="similarity">
    <text evidence="1">Belongs to the 'phage' integrase family.</text>
</comment>